<gene>
    <name evidence="1" type="ORF">rCG_21420</name>
</gene>
<accession>A6J0N0</accession>
<evidence type="ECO:0000313" key="2">
    <source>
        <dbReference type="Proteomes" id="UP000234681"/>
    </source>
</evidence>
<evidence type="ECO:0000313" key="1">
    <source>
        <dbReference type="EMBL" id="EDM13469.1"/>
    </source>
</evidence>
<dbReference type="AlphaFoldDB" id="A6J0N0"/>
<dbReference type="Proteomes" id="UP000234681">
    <property type="component" value="Chromosome 12"/>
</dbReference>
<proteinExistence type="predicted"/>
<dbReference type="EMBL" id="CH473973">
    <property type="protein sequence ID" value="EDM13469.1"/>
    <property type="molecule type" value="Genomic_DNA"/>
</dbReference>
<reference evidence="1 2" key="1">
    <citation type="submission" date="2005-07" db="EMBL/GenBank/DDBJ databases">
        <authorList>
            <person name="Mural R.J."/>
            <person name="Li P.W."/>
            <person name="Adams M.D."/>
            <person name="Amanatides P.G."/>
            <person name="Baden-Tillson H."/>
            <person name="Barnstead M."/>
            <person name="Chin S.H."/>
            <person name="Dew I."/>
            <person name="Evans C.A."/>
            <person name="Ferriera S."/>
            <person name="Flanigan M."/>
            <person name="Fosler C."/>
            <person name="Glodek A."/>
            <person name="Gu Z."/>
            <person name="Holt R.A."/>
            <person name="Jennings D."/>
            <person name="Kraft C.L."/>
            <person name="Lu F."/>
            <person name="Nguyen T."/>
            <person name="Nusskern D.R."/>
            <person name="Pfannkoch C.M."/>
            <person name="Sitter C."/>
            <person name="Sutton G.G."/>
            <person name="Venter J.C."/>
            <person name="Wang Z."/>
            <person name="Woodage T."/>
            <person name="Zheng X.H."/>
            <person name="Zhong F."/>
        </authorList>
    </citation>
    <scope>NUCLEOTIDE SEQUENCE [LARGE SCALE GENOMIC DNA]</scope>
    <source>
        <strain>BN</strain>
        <strain evidence="2">Sprague-Dawley</strain>
    </source>
</reference>
<name>A6J0N0_RAT</name>
<protein>
    <submittedName>
        <fullName evidence="1">RCG21420</fullName>
    </submittedName>
</protein>
<sequence>MALHGMLAQVKHGHRTNHQARQEQVLLQLSNHLDVVIFLLNGYFAQNYCQEMFRPWRSYCRKMSSIWWESAAVPSLQHLGLRPLLRPP</sequence>
<organism evidence="1 2">
    <name type="scientific">Rattus norvegicus</name>
    <name type="common">Rat</name>
    <dbReference type="NCBI Taxonomy" id="10116"/>
    <lineage>
        <taxon>Eukaryota</taxon>
        <taxon>Metazoa</taxon>
        <taxon>Chordata</taxon>
        <taxon>Craniata</taxon>
        <taxon>Vertebrata</taxon>
        <taxon>Euteleostomi</taxon>
        <taxon>Mammalia</taxon>
        <taxon>Eutheria</taxon>
        <taxon>Euarchontoglires</taxon>
        <taxon>Glires</taxon>
        <taxon>Rodentia</taxon>
        <taxon>Myomorpha</taxon>
        <taxon>Muroidea</taxon>
        <taxon>Muridae</taxon>
        <taxon>Murinae</taxon>
        <taxon>Rattus</taxon>
    </lineage>
</organism>